<dbReference type="OrthoDB" id="426718at2759"/>
<dbReference type="Proteomes" id="UP000530660">
    <property type="component" value="Unassembled WGS sequence"/>
</dbReference>
<protein>
    <submittedName>
        <fullName evidence="1">Uncharacterized protein</fullName>
    </submittedName>
</protein>
<accession>A0A7J7ID23</accession>
<dbReference type="AlphaFoldDB" id="A0A7J7ID23"/>
<proteinExistence type="predicted"/>
<gene>
    <name evidence="1" type="ORF">F1559_001082</name>
</gene>
<keyword evidence="2" id="KW-1185">Reference proteome</keyword>
<name>A0A7J7ID23_9RHOD</name>
<reference evidence="1 2" key="1">
    <citation type="journal article" date="2020" name="J. Phycol.">
        <title>Comparative genome analysis reveals Cyanidiococcus gen. nov., a new extremophilic red algal genus sister to Cyanidioschyzon (Cyanidioschyzonaceae, Rhodophyta).</title>
        <authorList>
            <person name="Liu S.-L."/>
            <person name="Chiang Y.-R."/>
            <person name="Yoon H.S."/>
            <person name="Fu H.-Y."/>
        </authorList>
    </citation>
    <scope>NUCLEOTIDE SEQUENCE [LARGE SCALE GENOMIC DNA]</scope>
    <source>
        <strain evidence="1 2">THAL066</strain>
    </source>
</reference>
<comment type="caution">
    <text evidence="1">The sequence shown here is derived from an EMBL/GenBank/DDBJ whole genome shotgun (WGS) entry which is preliminary data.</text>
</comment>
<sequence>MERIKAPQRRRAGATLTAAEQAELFRQTSYFSVDMLANMTALNDQGSSGIPNDLLAMGSLDDSAFERVLAEYGLDAVLFGAGISDVDQLSDYDDDDLLWDEASESERIIRFPGRLSRARSERSESNRVAIELWKARAALMMRLSAGGDALAAAQAAAMIPAALRVRRRRLAAEGILRDTIPAEYPLPTSWARTIKPFSEVVEGEQQLARNHQQGRIIALEDLLRAPGLLCQSLGGRRFRCVVLDPPLWADSNFRVEQLLSLQIHEIVPYGFVFIWVPKTRITETLHWFSEEASRGGGGGFQFVESFCVVYKWTNNRIAAVVSTWLPPDASASKDCGATSQTVFSSSHETCLLLRRQGPHIELAHQRNPDLCYDFVPLRRMSGGCRRPEFFYHLVETMLPEVTRDGDMLCIWADQTACMRSSWVSVVQGTGREPSVVDSS</sequence>
<evidence type="ECO:0000313" key="2">
    <source>
        <dbReference type="Proteomes" id="UP000530660"/>
    </source>
</evidence>
<organism evidence="1 2">
    <name type="scientific">Cyanidiococcus yangmingshanensis</name>
    <dbReference type="NCBI Taxonomy" id="2690220"/>
    <lineage>
        <taxon>Eukaryota</taxon>
        <taxon>Rhodophyta</taxon>
        <taxon>Bangiophyceae</taxon>
        <taxon>Cyanidiales</taxon>
        <taxon>Cyanidiaceae</taxon>
        <taxon>Cyanidiococcus</taxon>
    </lineage>
</organism>
<evidence type="ECO:0000313" key="1">
    <source>
        <dbReference type="EMBL" id="KAF6001006.1"/>
    </source>
</evidence>
<dbReference type="EMBL" id="VWRR01000016">
    <property type="protein sequence ID" value="KAF6001006.1"/>
    <property type="molecule type" value="Genomic_DNA"/>
</dbReference>